<keyword evidence="9" id="KW-1185">Reference proteome</keyword>
<evidence type="ECO:0000256" key="5">
    <source>
        <dbReference type="ARBA" id="ARBA00023004"/>
    </source>
</evidence>
<dbReference type="SUPFAM" id="SSF56014">
    <property type="entry name" value="Nitrite and sulphite reductase 4Fe-4S domain-like"/>
    <property type="match status" value="2"/>
</dbReference>
<dbReference type="GO" id="GO:0043818">
    <property type="term" value="F:precorrin-3B synthase activity"/>
    <property type="evidence" value="ECO:0007669"/>
    <property type="project" value="UniProtKB-EC"/>
</dbReference>
<dbReference type="Gene3D" id="3.90.480.10">
    <property type="entry name" value="Sulfite Reductase Hemoprotein,Domain 2"/>
    <property type="match status" value="1"/>
</dbReference>
<feature type="domain" description="Nitrite/Sulfite reductase ferredoxin-like" evidence="7">
    <location>
        <begin position="11"/>
        <end position="77"/>
    </location>
</feature>
<reference evidence="8 9" key="1">
    <citation type="submission" date="2023-03" db="EMBL/GenBank/DDBJ databases">
        <authorList>
            <person name="Kaur S."/>
            <person name="Espinosa-Saiz D."/>
            <person name="Velazquez E."/>
            <person name="Menendez E."/>
            <person name="diCenzo G.C."/>
        </authorList>
    </citation>
    <scope>NUCLEOTIDE SEQUENCE [LARGE SCALE GENOMIC DNA]</scope>
    <source>
        <strain evidence="8 9">LMG 27395</strain>
    </source>
</reference>
<dbReference type="NCBIfam" id="TIGR02435">
    <property type="entry name" value="CobG"/>
    <property type="match status" value="1"/>
</dbReference>
<keyword evidence="5" id="KW-0408">Iron</keyword>
<dbReference type="Pfam" id="PF03460">
    <property type="entry name" value="NIR_SIR_ferr"/>
    <property type="match status" value="1"/>
</dbReference>
<dbReference type="InterPro" id="IPR005117">
    <property type="entry name" value="NiRdtase/SiRdtase_haem-b_fer"/>
</dbReference>
<dbReference type="InterPro" id="IPR012798">
    <property type="entry name" value="Cbl_synth_CobG-like"/>
</dbReference>
<evidence type="ECO:0000313" key="9">
    <source>
        <dbReference type="Proteomes" id="UP001235547"/>
    </source>
</evidence>
<dbReference type="EMBL" id="CP120371">
    <property type="protein sequence ID" value="WEX85070.1"/>
    <property type="molecule type" value="Genomic_DNA"/>
</dbReference>
<evidence type="ECO:0000256" key="1">
    <source>
        <dbReference type="ARBA" id="ARBA00022485"/>
    </source>
</evidence>
<gene>
    <name evidence="8" type="primary">cobG</name>
    <name evidence="8" type="ORF">PYH38_002571</name>
</gene>
<evidence type="ECO:0000256" key="3">
    <source>
        <dbReference type="ARBA" id="ARBA00022723"/>
    </source>
</evidence>
<proteinExistence type="predicted"/>
<dbReference type="Gene3D" id="3.30.413.10">
    <property type="entry name" value="Sulfite Reductase Hemoprotein, domain 1"/>
    <property type="match status" value="2"/>
</dbReference>
<dbReference type="InterPro" id="IPR051329">
    <property type="entry name" value="NIR_SIR_4Fe-4S"/>
</dbReference>
<keyword evidence="2" id="KW-0349">Heme</keyword>
<keyword evidence="4 8" id="KW-0560">Oxidoreductase</keyword>
<evidence type="ECO:0000256" key="2">
    <source>
        <dbReference type="ARBA" id="ARBA00022617"/>
    </source>
</evidence>
<dbReference type="InterPro" id="IPR045854">
    <property type="entry name" value="NO2/SO3_Rdtase_4Fe4S_sf"/>
</dbReference>
<sequence length="439" mass="44747">MRRGACPSLARPMQTGDGLLVRLRPAADGLTPAELKALAGAAVAHGSGILEITARGNLQIRGLTASSVPKLAAAIGEAGIAIAEGLAIETPPLAGFDPNEILDPRPLARALRSAISRERPALTLAPKLSIIVDGGGRLHLQDVAADLRLDAVNREDGLCWLLSIGGTARSARPVALLKPERVVPAAMTTLVELSTLGAAARGRDLNVGRIRARCPFDGTLPAIAHGASPLPPAGIHDFGHSGLVLGLGLAFAQTDAANLTAFVQRAEELGATEIRLAPRHGLLVMGFSSEAAVVAQSVAHSHGFLVSCDDPRNHIATCAGKGACASALMDTKAAARLLVEVGPALLDGSLVVHLSGCGKGCAKPTASPLTLVGAPSGHALVVNGTASVAPSAYRGENEIRSALARLNALVQENKDAGESARSCLTRLGTARIAAAFEQG</sequence>
<keyword evidence="1" id="KW-0004">4Fe-4S</keyword>
<organism evidence="8 9">
    <name type="scientific">Sinorhizobium numidicum</name>
    <dbReference type="NCBI Taxonomy" id="680248"/>
    <lineage>
        <taxon>Bacteria</taxon>
        <taxon>Pseudomonadati</taxon>
        <taxon>Pseudomonadota</taxon>
        <taxon>Alphaproteobacteria</taxon>
        <taxon>Hyphomicrobiales</taxon>
        <taxon>Rhizobiaceae</taxon>
        <taxon>Sinorhizobium/Ensifer group</taxon>
        <taxon>Sinorhizobium</taxon>
    </lineage>
</organism>
<dbReference type="PANTHER" id="PTHR32439">
    <property type="entry name" value="FERREDOXIN--NITRITE REDUCTASE, CHLOROPLASTIC"/>
    <property type="match status" value="1"/>
</dbReference>
<keyword evidence="6" id="KW-0411">Iron-sulfur</keyword>
<accession>A0ABY8D2E9</accession>
<keyword evidence="3" id="KW-0479">Metal-binding</keyword>
<dbReference type="EC" id="1.14.13.83" evidence="8"/>
<dbReference type="PANTHER" id="PTHR32439:SF9">
    <property type="entry name" value="BLR3264 PROTEIN"/>
    <property type="match status" value="1"/>
</dbReference>
<evidence type="ECO:0000313" key="8">
    <source>
        <dbReference type="EMBL" id="WEX85070.1"/>
    </source>
</evidence>
<evidence type="ECO:0000256" key="4">
    <source>
        <dbReference type="ARBA" id="ARBA00023002"/>
    </source>
</evidence>
<dbReference type="Proteomes" id="UP001235547">
    <property type="component" value="Chromosome 1"/>
</dbReference>
<dbReference type="InterPro" id="IPR036136">
    <property type="entry name" value="Nit/Sulf_reduc_fer-like_dom_sf"/>
</dbReference>
<evidence type="ECO:0000259" key="7">
    <source>
        <dbReference type="Pfam" id="PF03460"/>
    </source>
</evidence>
<protein>
    <submittedName>
        <fullName evidence="8">Precorrin-3B synthase</fullName>
        <ecNumber evidence="8">1.14.13.83</ecNumber>
    </submittedName>
</protein>
<evidence type="ECO:0000256" key="6">
    <source>
        <dbReference type="ARBA" id="ARBA00023014"/>
    </source>
</evidence>
<name>A0ABY8D2E9_9HYPH</name>
<dbReference type="SUPFAM" id="SSF55124">
    <property type="entry name" value="Nitrite/Sulfite reductase N-terminal domain-like"/>
    <property type="match status" value="2"/>
</dbReference>